<keyword evidence="2" id="KW-0812">Transmembrane</keyword>
<dbReference type="InterPro" id="IPR000801">
    <property type="entry name" value="Esterase-like"/>
</dbReference>
<reference evidence="3" key="1">
    <citation type="journal article" date="2014" name="Int. J. Syst. Evol. Microbiol.">
        <title>Complete genome sequence of Corynebacterium casei LMG S-19264T (=DSM 44701T), isolated from a smear-ripened cheese.</title>
        <authorList>
            <consortium name="US DOE Joint Genome Institute (JGI-PGF)"/>
            <person name="Walter F."/>
            <person name="Albersmeier A."/>
            <person name="Kalinowski J."/>
            <person name="Ruckert C."/>
        </authorList>
    </citation>
    <scope>NUCLEOTIDE SEQUENCE</scope>
    <source>
        <strain evidence="3">JCM 3091</strain>
    </source>
</reference>
<dbReference type="InterPro" id="IPR050583">
    <property type="entry name" value="Mycobacterial_A85_antigen"/>
</dbReference>
<feature type="region of interest" description="Disordered" evidence="1">
    <location>
        <begin position="1"/>
        <end position="22"/>
    </location>
</feature>
<dbReference type="Gene3D" id="3.40.50.1820">
    <property type="entry name" value="alpha/beta hydrolase"/>
    <property type="match status" value="1"/>
</dbReference>
<dbReference type="SUPFAM" id="SSF53474">
    <property type="entry name" value="alpha/beta-Hydrolases"/>
    <property type="match status" value="1"/>
</dbReference>
<gene>
    <name evidence="3" type="ORF">GCM10010124_14960</name>
</gene>
<evidence type="ECO:0000313" key="3">
    <source>
        <dbReference type="EMBL" id="GGK23493.1"/>
    </source>
</evidence>
<dbReference type="Pfam" id="PF00756">
    <property type="entry name" value="Esterase"/>
    <property type="match status" value="1"/>
</dbReference>
<comment type="caution">
    <text evidence="3">The sequence shown here is derived from an EMBL/GenBank/DDBJ whole genome shotgun (WGS) entry which is preliminary data.</text>
</comment>
<sequence length="486" mass="50485">MPTMQDHADPRSGPAEAPPPRPVRRRALPVLLVFAAAAGLAGVVWAGPADPLPVLSPVLCAGVAVAGGLLLLWSWCRRGRRWWAVTLPALVGGTALAVGAAKVLLWRTRTVVDPYPALFLLLAGAVLLALAGLPWTLRRGGRRGAAWAALLAVPATLLGAGLCANREYGLYVTVGDALGRTAGLESIDELPASPAPPTPAAHAGRGRVVSFTAPGTRSGFTARPGAAYLPPAYFTPARADLPVLVLLPGTPGAPLHWVSSGRAVEVADAYAARHGGHAPVLIFADPNGTSTGDTECVDGPVARAETYLTADIPAYVTRRLGIRHDPRRWGLVGFSAGGTCAIHLVLRDPTRYGHFLSIGGDAAPALATPEETRSRLFGGSAEVQRAYDPAVLLATRRYEGVTGWFAAGTADPHRRTTAARLSAAARGAGVDARAFVGRGGHTWHFVRDVLQRVTPVLFTELGTGVPAARFAAPAPRVLPPLAAPPG</sequence>
<reference evidence="3" key="2">
    <citation type="submission" date="2020-09" db="EMBL/GenBank/DDBJ databases">
        <authorList>
            <person name="Sun Q."/>
            <person name="Ohkuma M."/>
        </authorList>
    </citation>
    <scope>NUCLEOTIDE SEQUENCE</scope>
    <source>
        <strain evidence="3">JCM 3091</strain>
    </source>
</reference>
<evidence type="ECO:0000256" key="1">
    <source>
        <dbReference type="SAM" id="MobiDB-lite"/>
    </source>
</evidence>
<dbReference type="InterPro" id="IPR029058">
    <property type="entry name" value="AB_hydrolase_fold"/>
</dbReference>
<keyword evidence="2" id="KW-0472">Membrane</keyword>
<proteinExistence type="predicted"/>
<keyword evidence="4" id="KW-1185">Reference proteome</keyword>
<accession>A0A8J3BLM4</accession>
<feature type="transmembrane region" description="Helical" evidence="2">
    <location>
        <begin position="117"/>
        <end position="137"/>
    </location>
</feature>
<feature type="transmembrane region" description="Helical" evidence="2">
    <location>
        <begin position="54"/>
        <end position="75"/>
    </location>
</feature>
<protein>
    <recommendedName>
        <fullName evidence="5">Esterase</fullName>
    </recommendedName>
</protein>
<name>A0A8J3BLM4_9ACTN</name>
<keyword evidence="2" id="KW-1133">Transmembrane helix</keyword>
<evidence type="ECO:0000256" key="2">
    <source>
        <dbReference type="SAM" id="Phobius"/>
    </source>
</evidence>
<feature type="transmembrane region" description="Helical" evidence="2">
    <location>
        <begin position="82"/>
        <end position="105"/>
    </location>
</feature>
<dbReference type="PANTHER" id="PTHR48098">
    <property type="entry name" value="ENTEROCHELIN ESTERASE-RELATED"/>
    <property type="match status" value="1"/>
</dbReference>
<dbReference type="Proteomes" id="UP000662200">
    <property type="component" value="Unassembled WGS sequence"/>
</dbReference>
<feature type="transmembrane region" description="Helical" evidence="2">
    <location>
        <begin position="144"/>
        <end position="162"/>
    </location>
</feature>
<feature type="transmembrane region" description="Helical" evidence="2">
    <location>
        <begin position="27"/>
        <end position="48"/>
    </location>
</feature>
<evidence type="ECO:0008006" key="5">
    <source>
        <dbReference type="Google" id="ProtNLM"/>
    </source>
</evidence>
<dbReference type="AlphaFoldDB" id="A0A8J3BLM4"/>
<dbReference type="PANTHER" id="PTHR48098:SF1">
    <property type="entry name" value="DIACYLGLYCEROL ACYLTRANSFERASE_MYCOLYLTRANSFERASE AG85A"/>
    <property type="match status" value="1"/>
</dbReference>
<dbReference type="EMBL" id="BMQC01000004">
    <property type="protein sequence ID" value="GGK23493.1"/>
    <property type="molecule type" value="Genomic_DNA"/>
</dbReference>
<dbReference type="GO" id="GO:0016747">
    <property type="term" value="F:acyltransferase activity, transferring groups other than amino-acyl groups"/>
    <property type="evidence" value="ECO:0007669"/>
    <property type="project" value="TreeGrafter"/>
</dbReference>
<organism evidence="3 4">
    <name type="scientific">Pilimelia terevasa</name>
    <dbReference type="NCBI Taxonomy" id="53372"/>
    <lineage>
        <taxon>Bacteria</taxon>
        <taxon>Bacillati</taxon>
        <taxon>Actinomycetota</taxon>
        <taxon>Actinomycetes</taxon>
        <taxon>Micromonosporales</taxon>
        <taxon>Micromonosporaceae</taxon>
        <taxon>Pilimelia</taxon>
    </lineage>
</organism>
<feature type="compositionally biased region" description="Basic and acidic residues" evidence="1">
    <location>
        <begin position="1"/>
        <end position="10"/>
    </location>
</feature>
<evidence type="ECO:0000313" key="4">
    <source>
        <dbReference type="Proteomes" id="UP000662200"/>
    </source>
</evidence>